<feature type="chain" id="PRO_5033992748" description="Secreted protein" evidence="1">
    <location>
        <begin position="25"/>
        <end position="92"/>
    </location>
</feature>
<name>A0A8E2DVM4_9APHY</name>
<dbReference type="Proteomes" id="UP000250043">
    <property type="component" value="Unassembled WGS sequence"/>
</dbReference>
<sequence length="92" mass="10365">MMYMLATSACICICVNSMAGGTASTFRMPPMVNGRNRTFVRRIRMSTKCHYLAMAISVSTIPHKLCVDDVHKLQERLAQVFRKCLWLGPNAL</sequence>
<feature type="signal peptide" evidence="1">
    <location>
        <begin position="1"/>
        <end position="24"/>
    </location>
</feature>
<dbReference type="EMBL" id="KV722330">
    <property type="protein sequence ID" value="OCH96645.1"/>
    <property type="molecule type" value="Genomic_DNA"/>
</dbReference>
<reference evidence="2 3" key="1">
    <citation type="submission" date="2016-07" db="EMBL/GenBank/DDBJ databases">
        <title>Draft genome of the white-rot fungus Obba rivulosa 3A-2.</title>
        <authorList>
            <consortium name="DOE Joint Genome Institute"/>
            <person name="Miettinen O."/>
            <person name="Riley R."/>
            <person name="Acob R."/>
            <person name="Barry K."/>
            <person name="Cullen D."/>
            <person name="De Vries R."/>
            <person name="Hainaut M."/>
            <person name="Hatakka A."/>
            <person name="Henrissat B."/>
            <person name="Hilden K."/>
            <person name="Kuo R."/>
            <person name="Labutti K."/>
            <person name="Lipzen A."/>
            <person name="Makela M.R."/>
            <person name="Sandor L."/>
            <person name="Spatafora J.W."/>
            <person name="Grigoriev I.V."/>
            <person name="Hibbett D.S."/>
        </authorList>
    </citation>
    <scope>NUCLEOTIDE SEQUENCE [LARGE SCALE GENOMIC DNA]</scope>
    <source>
        <strain evidence="2 3">3A-2</strain>
    </source>
</reference>
<proteinExistence type="predicted"/>
<evidence type="ECO:0008006" key="4">
    <source>
        <dbReference type="Google" id="ProtNLM"/>
    </source>
</evidence>
<accession>A0A8E2DVM4</accession>
<protein>
    <recommendedName>
        <fullName evidence="4">Secreted protein</fullName>
    </recommendedName>
</protein>
<dbReference type="AlphaFoldDB" id="A0A8E2DVM4"/>
<gene>
    <name evidence="2" type="ORF">OBBRIDRAFT_15593</name>
</gene>
<keyword evidence="1" id="KW-0732">Signal</keyword>
<keyword evidence="3" id="KW-1185">Reference proteome</keyword>
<organism evidence="2 3">
    <name type="scientific">Obba rivulosa</name>
    <dbReference type="NCBI Taxonomy" id="1052685"/>
    <lineage>
        <taxon>Eukaryota</taxon>
        <taxon>Fungi</taxon>
        <taxon>Dikarya</taxon>
        <taxon>Basidiomycota</taxon>
        <taxon>Agaricomycotina</taxon>
        <taxon>Agaricomycetes</taxon>
        <taxon>Polyporales</taxon>
        <taxon>Gelatoporiaceae</taxon>
        <taxon>Obba</taxon>
    </lineage>
</organism>
<evidence type="ECO:0000313" key="3">
    <source>
        <dbReference type="Proteomes" id="UP000250043"/>
    </source>
</evidence>
<evidence type="ECO:0000313" key="2">
    <source>
        <dbReference type="EMBL" id="OCH96645.1"/>
    </source>
</evidence>
<evidence type="ECO:0000256" key="1">
    <source>
        <dbReference type="SAM" id="SignalP"/>
    </source>
</evidence>